<keyword evidence="1" id="KW-0328">Glycosyltransferase</keyword>
<evidence type="ECO:0000313" key="3">
    <source>
        <dbReference type="EMBL" id="CAB5214581.1"/>
    </source>
</evidence>
<reference evidence="3" key="1">
    <citation type="submission" date="2020-05" db="EMBL/GenBank/DDBJ databases">
        <authorList>
            <person name="Chiriac C."/>
            <person name="Salcher M."/>
            <person name="Ghai R."/>
            <person name="Kavagutti S V."/>
        </authorList>
    </citation>
    <scope>NUCLEOTIDE SEQUENCE</scope>
</reference>
<dbReference type="InterPro" id="IPR051199">
    <property type="entry name" value="LPS_LOS_Heptosyltrfase"/>
</dbReference>
<dbReference type="EMBL" id="LR798243">
    <property type="protein sequence ID" value="CAB5214581.1"/>
    <property type="molecule type" value="Genomic_DNA"/>
</dbReference>
<dbReference type="GO" id="GO:0008713">
    <property type="term" value="F:ADP-heptose-lipopolysaccharide heptosyltransferase activity"/>
    <property type="evidence" value="ECO:0007669"/>
    <property type="project" value="TreeGrafter"/>
</dbReference>
<keyword evidence="2 3" id="KW-0808">Transferase</keyword>
<name>A0A6J7WHE7_9CAUD</name>
<dbReference type="SUPFAM" id="SSF53756">
    <property type="entry name" value="UDP-Glycosyltransferase/glycogen phosphorylase"/>
    <property type="match status" value="1"/>
</dbReference>
<protein>
    <submittedName>
        <fullName evidence="3">RfaF ADP-heptose,LPS heptosyltransferase</fullName>
    </submittedName>
</protein>
<dbReference type="PANTHER" id="PTHR30160">
    <property type="entry name" value="TETRAACYLDISACCHARIDE 4'-KINASE-RELATED"/>
    <property type="match status" value="1"/>
</dbReference>
<dbReference type="Pfam" id="PF01075">
    <property type="entry name" value="Glyco_transf_9"/>
    <property type="match status" value="1"/>
</dbReference>
<dbReference type="Gene3D" id="3.40.50.2000">
    <property type="entry name" value="Glycogen Phosphorylase B"/>
    <property type="match status" value="1"/>
</dbReference>
<dbReference type="PANTHER" id="PTHR30160:SF1">
    <property type="entry name" value="LIPOPOLYSACCHARIDE 1,2-N-ACETYLGLUCOSAMINETRANSFERASE-RELATED"/>
    <property type="match status" value="1"/>
</dbReference>
<dbReference type="InterPro" id="IPR002201">
    <property type="entry name" value="Glyco_trans_9"/>
</dbReference>
<gene>
    <name evidence="3" type="ORF">UFOVP190_176</name>
</gene>
<evidence type="ECO:0000256" key="2">
    <source>
        <dbReference type="ARBA" id="ARBA00022679"/>
    </source>
</evidence>
<evidence type="ECO:0000256" key="1">
    <source>
        <dbReference type="ARBA" id="ARBA00022676"/>
    </source>
</evidence>
<proteinExistence type="predicted"/>
<organism evidence="3">
    <name type="scientific">uncultured Caudovirales phage</name>
    <dbReference type="NCBI Taxonomy" id="2100421"/>
    <lineage>
        <taxon>Viruses</taxon>
        <taxon>Duplodnaviria</taxon>
        <taxon>Heunggongvirae</taxon>
        <taxon>Uroviricota</taxon>
        <taxon>Caudoviricetes</taxon>
        <taxon>Peduoviridae</taxon>
        <taxon>Maltschvirus</taxon>
        <taxon>Maltschvirus maltsch</taxon>
    </lineage>
</organism>
<accession>A0A6J7WHE7</accession>
<sequence>MKIETPVNILVKRRAALGDVVMSTGVVRELYKQHDGQCHITVETEYPLVYKNNPYIQDLRNWGEVNANDYDVVYNLDDAYELNPENHFISSMFARVFGPHVSNINQAPDLHADAQDRHTVDQDIKELDAPFFAIHMRNWAWPLKNIDVDTWGEIIGAVFEKRTDHKVVTVGGPTDLSFDHPLFFNANARYTPQQLAYFLNSAKCFVGIDSGPFQIAGASDTHVIGLLTHNPPEYIMPLRKLDTMWHATAIQANIDCVGCNVNQVRPVRGINCIHGDFRCNKTWDTQKIADAILGQL</sequence>